<evidence type="ECO:0000256" key="2">
    <source>
        <dbReference type="ARBA" id="ARBA00022692"/>
    </source>
</evidence>
<organism evidence="7 8">
    <name type="scientific">Bionectria ochroleuca</name>
    <name type="common">Gliocladium roseum</name>
    <dbReference type="NCBI Taxonomy" id="29856"/>
    <lineage>
        <taxon>Eukaryota</taxon>
        <taxon>Fungi</taxon>
        <taxon>Dikarya</taxon>
        <taxon>Ascomycota</taxon>
        <taxon>Pezizomycotina</taxon>
        <taxon>Sordariomycetes</taxon>
        <taxon>Hypocreomycetidae</taxon>
        <taxon>Hypocreales</taxon>
        <taxon>Bionectriaceae</taxon>
        <taxon>Clonostachys</taxon>
    </lineage>
</organism>
<protein>
    <submittedName>
        <fullName evidence="7">Uncharacterized protein</fullName>
    </submittedName>
</protein>
<dbReference type="Proteomes" id="UP000766486">
    <property type="component" value="Unassembled WGS sequence"/>
</dbReference>
<keyword evidence="3 6" id="KW-1133">Transmembrane helix</keyword>
<evidence type="ECO:0000256" key="5">
    <source>
        <dbReference type="SAM" id="MobiDB-lite"/>
    </source>
</evidence>
<dbReference type="InterPro" id="IPR002523">
    <property type="entry name" value="MgTranspt_CorA/ZnTranspt_ZntB"/>
</dbReference>
<accession>A0ABY6V1L5</accession>
<evidence type="ECO:0000256" key="4">
    <source>
        <dbReference type="ARBA" id="ARBA00023136"/>
    </source>
</evidence>
<keyword evidence="8" id="KW-1185">Reference proteome</keyword>
<name>A0ABY6V1L5_BIOOC</name>
<feature type="transmembrane region" description="Helical" evidence="6">
    <location>
        <begin position="314"/>
        <end position="335"/>
    </location>
</feature>
<keyword evidence="2 6" id="KW-0812">Transmembrane</keyword>
<dbReference type="Pfam" id="PF01544">
    <property type="entry name" value="CorA"/>
    <property type="match status" value="1"/>
</dbReference>
<proteinExistence type="predicted"/>
<feature type="compositionally biased region" description="Polar residues" evidence="5">
    <location>
        <begin position="1"/>
        <end position="14"/>
    </location>
</feature>
<gene>
    <name evidence="7" type="ORF">CLO192961_LOCUS441171</name>
</gene>
<comment type="subcellular location">
    <subcellularLocation>
        <location evidence="1">Membrane</location>
        <topology evidence="1">Multi-pass membrane protein</topology>
    </subcellularLocation>
</comment>
<evidence type="ECO:0000256" key="1">
    <source>
        <dbReference type="ARBA" id="ARBA00004141"/>
    </source>
</evidence>
<feature type="region of interest" description="Disordered" evidence="5">
    <location>
        <begin position="1"/>
        <end position="31"/>
    </location>
</feature>
<evidence type="ECO:0000313" key="7">
    <source>
        <dbReference type="EMBL" id="VUC36259.1"/>
    </source>
</evidence>
<evidence type="ECO:0000256" key="3">
    <source>
        <dbReference type="ARBA" id="ARBA00022989"/>
    </source>
</evidence>
<reference evidence="7 8" key="1">
    <citation type="submission" date="2019-06" db="EMBL/GenBank/DDBJ databases">
        <authorList>
            <person name="Broberg M."/>
        </authorList>
    </citation>
    <scope>NUCLEOTIDE SEQUENCE [LARGE SCALE GENOMIC DNA]</scope>
</reference>
<dbReference type="Gene3D" id="1.20.58.340">
    <property type="entry name" value="Magnesium transport protein CorA, transmembrane region"/>
    <property type="match status" value="1"/>
</dbReference>
<dbReference type="SUPFAM" id="SSF144083">
    <property type="entry name" value="Magnesium transport protein CorA, transmembrane region"/>
    <property type="match status" value="1"/>
</dbReference>
<evidence type="ECO:0000313" key="8">
    <source>
        <dbReference type="Proteomes" id="UP000766486"/>
    </source>
</evidence>
<feature type="transmembrane region" description="Helical" evidence="6">
    <location>
        <begin position="276"/>
        <end position="294"/>
    </location>
</feature>
<evidence type="ECO:0000256" key="6">
    <source>
        <dbReference type="SAM" id="Phobius"/>
    </source>
</evidence>
<keyword evidence="4 6" id="KW-0472">Membrane</keyword>
<dbReference type="EMBL" id="CABFNS010000928">
    <property type="protein sequence ID" value="VUC36259.1"/>
    <property type="molecule type" value="Genomic_DNA"/>
</dbReference>
<comment type="caution">
    <text evidence="7">The sequence shown here is derived from an EMBL/GenBank/DDBJ whole genome shotgun (WGS) entry which is preliminary data.</text>
</comment>
<sequence length="344" mass="39336">MSAPSASKGSSPIVQATEEGESPASMRAHAAKRARLRLGNAEGQDDELQIYLLPNIAGDTEGQGLVGDADLCRDLETKLHLEPFFLTHQAWNSNGFFIDQQVSRSESQDINSYATRFLIKFLGTDEDETVQYNRWLFLSFSVLWARNHHTKKVSCVLVCYDGSEEIQSEIIKGFRQYPLANIKDNPYAVYDALLRVIIWQYNKALWLFREPIRTIEKASSITSRFLENLKNRADVFSKRVENEIKLADNMVNVLQLKINQELLEESRDESKDLTKFVTNLTLFFLPITFVSGFWGMNLLGLGDDRLLFFSPHIWIFVVSAVISVVLSYAAWYLVLKFTKATKRK</sequence>
<dbReference type="InterPro" id="IPR045863">
    <property type="entry name" value="CorA_TM1_TM2"/>
</dbReference>